<dbReference type="NCBIfam" id="TIGR00180">
    <property type="entry name" value="parB_part"/>
    <property type="match status" value="1"/>
</dbReference>
<dbReference type="Gene3D" id="3.90.1530.30">
    <property type="match status" value="1"/>
</dbReference>
<dbReference type="PANTHER" id="PTHR33375:SF1">
    <property type="entry name" value="CHROMOSOME-PARTITIONING PROTEIN PARB-RELATED"/>
    <property type="match status" value="1"/>
</dbReference>
<dbReference type="EMBL" id="CP073084">
    <property type="protein sequence ID" value="QUE53630.1"/>
    <property type="molecule type" value="Genomic_DNA"/>
</dbReference>
<accession>A0ABX7YIV5</accession>
<keyword evidence="2" id="KW-0159">Chromosome partition</keyword>
<sequence length="253" mass="28971">MEELQYIDPKDIKPNPYQPRQEFQQEKIEELAQSIRENGIIQPLIVRKSSIIGYELLAGERRLRASQLAGLKKVPVVIKHLTDDDLLYQSIIENLQRTDLNPIEEAASYQKLVEKGLRHDEIAQIMGKSRPYITNLTRLLNLSPETIQAVKEGRVSQGHARLLLSLSAEQQAAWVEKIEQSDISVRRLENLLASKKGKKARKKTDLFIQEEEEKLSRLLGTKVQIKNKKDGQGQITISFASPQEFERIINTLK</sequence>
<dbReference type="SUPFAM" id="SSF109709">
    <property type="entry name" value="KorB DNA-binding domain-like"/>
    <property type="match status" value="1"/>
</dbReference>
<dbReference type="Pfam" id="PF23552">
    <property type="entry name" value="ParB_C"/>
    <property type="match status" value="1"/>
</dbReference>
<dbReference type="Gene3D" id="1.10.10.2830">
    <property type="match status" value="1"/>
</dbReference>
<dbReference type="SUPFAM" id="SSF110849">
    <property type="entry name" value="ParB/Sulfiredoxin"/>
    <property type="match status" value="1"/>
</dbReference>
<dbReference type="SMART" id="SM00470">
    <property type="entry name" value="ParB"/>
    <property type="match status" value="1"/>
</dbReference>
<dbReference type="InterPro" id="IPR050336">
    <property type="entry name" value="Chromosome_partition/occlusion"/>
</dbReference>
<reference evidence="5 6" key="1">
    <citation type="submission" date="2021-04" db="EMBL/GenBank/DDBJ databases">
        <title>Complete genome sequence of a novel Streptococcus species.</title>
        <authorList>
            <person name="Teng J.L.L."/>
        </authorList>
    </citation>
    <scope>NUCLEOTIDE SEQUENCE [LARGE SCALE GENOMIC DNA]</scope>
    <source>
        <strain evidence="5 6">HKU75</strain>
    </source>
</reference>
<evidence type="ECO:0000256" key="3">
    <source>
        <dbReference type="ARBA" id="ARBA00023125"/>
    </source>
</evidence>
<dbReference type="PANTHER" id="PTHR33375">
    <property type="entry name" value="CHROMOSOME-PARTITIONING PROTEIN PARB-RELATED"/>
    <property type="match status" value="1"/>
</dbReference>
<organism evidence="5 6">
    <name type="scientific">Streptococcus oriscaviae</name>
    <dbReference type="NCBI Taxonomy" id="2781599"/>
    <lineage>
        <taxon>Bacteria</taxon>
        <taxon>Bacillati</taxon>
        <taxon>Bacillota</taxon>
        <taxon>Bacilli</taxon>
        <taxon>Lactobacillales</taxon>
        <taxon>Streptococcaceae</taxon>
        <taxon>Streptococcus</taxon>
    </lineage>
</organism>
<evidence type="ECO:0000256" key="2">
    <source>
        <dbReference type="ARBA" id="ARBA00022829"/>
    </source>
</evidence>
<protein>
    <submittedName>
        <fullName evidence="5">ParB/RepB/Spo0J family partition protein</fullName>
    </submittedName>
</protein>
<gene>
    <name evidence="5" type="ORF">INT76_07230</name>
</gene>
<name>A0ABX7YIV5_9STRE</name>
<comment type="similarity">
    <text evidence="1">Belongs to the ParB family.</text>
</comment>
<evidence type="ECO:0000256" key="1">
    <source>
        <dbReference type="ARBA" id="ARBA00006295"/>
    </source>
</evidence>
<dbReference type="InterPro" id="IPR003115">
    <property type="entry name" value="ParB_N"/>
</dbReference>
<dbReference type="InterPro" id="IPR041468">
    <property type="entry name" value="HTH_ParB/Spo0J"/>
</dbReference>
<evidence type="ECO:0000313" key="5">
    <source>
        <dbReference type="EMBL" id="QUE53630.1"/>
    </source>
</evidence>
<proteinExistence type="inferred from homology"/>
<dbReference type="RefSeq" id="WP_212569803.1">
    <property type="nucleotide sequence ID" value="NZ_CP073084.1"/>
</dbReference>
<dbReference type="InterPro" id="IPR004437">
    <property type="entry name" value="ParB/RepB/Spo0J"/>
</dbReference>
<dbReference type="InterPro" id="IPR036086">
    <property type="entry name" value="ParB/Sulfiredoxin_sf"/>
</dbReference>
<feature type="domain" description="ParB-like N-terminal" evidence="4">
    <location>
        <begin position="5"/>
        <end position="95"/>
    </location>
</feature>
<dbReference type="Proteomes" id="UP000677616">
    <property type="component" value="Chromosome"/>
</dbReference>
<dbReference type="CDD" id="cd16393">
    <property type="entry name" value="SPO0J_N"/>
    <property type="match status" value="1"/>
</dbReference>
<dbReference type="Pfam" id="PF17762">
    <property type="entry name" value="HTH_ParB"/>
    <property type="match status" value="1"/>
</dbReference>
<dbReference type="Pfam" id="PF02195">
    <property type="entry name" value="ParB_N"/>
    <property type="match status" value="1"/>
</dbReference>
<evidence type="ECO:0000259" key="4">
    <source>
        <dbReference type="SMART" id="SM00470"/>
    </source>
</evidence>
<keyword evidence="3" id="KW-0238">DNA-binding</keyword>
<evidence type="ECO:0000313" key="6">
    <source>
        <dbReference type="Proteomes" id="UP000677616"/>
    </source>
</evidence>
<dbReference type="InterPro" id="IPR057240">
    <property type="entry name" value="ParB_dimer_C"/>
</dbReference>
<keyword evidence="6" id="KW-1185">Reference proteome</keyword>